<gene>
    <name evidence="8" type="primary">LOC112048528</name>
</gene>
<evidence type="ECO:0000256" key="4">
    <source>
        <dbReference type="ARBA" id="ARBA00022825"/>
    </source>
</evidence>
<dbReference type="Proteomes" id="UP001652582">
    <property type="component" value="Chromosome 14"/>
</dbReference>
<dbReference type="SUPFAM" id="SSF50494">
    <property type="entry name" value="Trypsin-like serine proteases"/>
    <property type="match status" value="2"/>
</dbReference>
<dbReference type="CDD" id="cd00190">
    <property type="entry name" value="Tryp_SPc"/>
    <property type="match status" value="2"/>
</dbReference>
<dbReference type="InterPro" id="IPR050430">
    <property type="entry name" value="Peptidase_S1"/>
</dbReference>
<dbReference type="Pfam" id="PF00089">
    <property type="entry name" value="Trypsin"/>
    <property type="match status" value="2"/>
</dbReference>
<evidence type="ECO:0000313" key="8">
    <source>
        <dbReference type="RefSeq" id="XP_052741486.1"/>
    </source>
</evidence>
<dbReference type="RefSeq" id="XP_052741486.1">
    <property type="nucleotide sequence ID" value="XM_052885526.1"/>
</dbReference>
<evidence type="ECO:0000256" key="3">
    <source>
        <dbReference type="ARBA" id="ARBA00022801"/>
    </source>
</evidence>
<feature type="domain" description="Peptidase S1" evidence="6">
    <location>
        <begin position="46"/>
        <end position="269"/>
    </location>
</feature>
<keyword evidence="5" id="KW-1015">Disulfide bond</keyword>
<dbReference type="Gene3D" id="2.40.10.10">
    <property type="entry name" value="Trypsin-like serine proteases"/>
    <property type="match status" value="2"/>
</dbReference>
<dbReference type="PROSITE" id="PS50240">
    <property type="entry name" value="TRYPSIN_DOM"/>
    <property type="match status" value="2"/>
</dbReference>
<dbReference type="PANTHER" id="PTHR24276:SF91">
    <property type="entry name" value="AT26814P-RELATED"/>
    <property type="match status" value="1"/>
</dbReference>
<evidence type="ECO:0000256" key="1">
    <source>
        <dbReference type="ARBA" id="ARBA00007664"/>
    </source>
</evidence>
<dbReference type="InterPro" id="IPR009003">
    <property type="entry name" value="Peptidase_S1_PA"/>
</dbReference>
<accession>A0ABM3LQY8</accession>
<dbReference type="GeneID" id="112048528"/>
<reference evidence="8" key="1">
    <citation type="submission" date="2025-08" db="UniProtKB">
        <authorList>
            <consortium name="RefSeq"/>
        </authorList>
    </citation>
    <scope>IDENTIFICATION</scope>
</reference>
<evidence type="ECO:0000313" key="7">
    <source>
        <dbReference type="Proteomes" id="UP001652582"/>
    </source>
</evidence>
<name>A0ABM3LQY8_BICAN</name>
<comment type="similarity">
    <text evidence="1">Belongs to the peptidase S1 family.</text>
</comment>
<dbReference type="SMART" id="SM00020">
    <property type="entry name" value="Tryp_SPc"/>
    <property type="match status" value="2"/>
</dbReference>
<proteinExistence type="inferred from homology"/>
<dbReference type="PRINTS" id="PR00722">
    <property type="entry name" value="CHYMOTRYPSIN"/>
</dbReference>
<dbReference type="InterPro" id="IPR043504">
    <property type="entry name" value="Peptidase_S1_PA_chymotrypsin"/>
</dbReference>
<dbReference type="InterPro" id="IPR001314">
    <property type="entry name" value="Peptidase_S1A"/>
</dbReference>
<keyword evidence="3" id="KW-0378">Hydrolase</keyword>
<evidence type="ECO:0000259" key="6">
    <source>
        <dbReference type="PROSITE" id="PS50240"/>
    </source>
</evidence>
<keyword evidence="2" id="KW-0645">Protease</keyword>
<keyword evidence="4" id="KW-0720">Serine protease</keyword>
<keyword evidence="7" id="KW-1185">Reference proteome</keyword>
<evidence type="ECO:0000256" key="5">
    <source>
        <dbReference type="ARBA" id="ARBA00023157"/>
    </source>
</evidence>
<protein>
    <submittedName>
        <fullName evidence="8">Coagulation factor X-like</fullName>
    </submittedName>
</protein>
<organism evidence="7 8">
    <name type="scientific">Bicyclus anynana</name>
    <name type="common">Squinting bush brown butterfly</name>
    <dbReference type="NCBI Taxonomy" id="110368"/>
    <lineage>
        <taxon>Eukaryota</taxon>
        <taxon>Metazoa</taxon>
        <taxon>Ecdysozoa</taxon>
        <taxon>Arthropoda</taxon>
        <taxon>Hexapoda</taxon>
        <taxon>Insecta</taxon>
        <taxon>Pterygota</taxon>
        <taxon>Neoptera</taxon>
        <taxon>Endopterygota</taxon>
        <taxon>Lepidoptera</taxon>
        <taxon>Glossata</taxon>
        <taxon>Ditrysia</taxon>
        <taxon>Papilionoidea</taxon>
        <taxon>Nymphalidae</taxon>
        <taxon>Satyrinae</taxon>
        <taxon>Satyrini</taxon>
        <taxon>Mycalesina</taxon>
        <taxon>Bicyclus</taxon>
    </lineage>
</organism>
<feature type="domain" description="Peptidase S1" evidence="6">
    <location>
        <begin position="271"/>
        <end position="514"/>
    </location>
</feature>
<sequence length="514" mass="55434">MRCAVCADAGLSSGHIMGSNSCCPPSVKGGNDPQPRATKPHQNGRIVGGSITNIATYPFMASLRFYFNQGYWHGCGGVLVTNTAVLSTASCLREGVPHEWQVRLGSHMLMSGGTLIYVQAFIPHSNFDIRLLKDDIQVIKLRSAAPLSNTLNIARIAGPNYALPDGLRVYTAGWGITAPFSGLSLELRHVDVRVINHALCTSRYADLATQEHFETIPPVGPGHLCTGLLDIGGQDACSGDDGGPVIHKPDVLVGLTAWAFGCAKPHQNGRIVGGSITNIATYPFMASLRFKYYNQDYRHACGGVLVTNTALLSTASCLYNQVEVPHEWQARLGSDRLLTGGISIFVREFIPHSNFNIILLRDDIQVIKLRSAAPLSSTINIARIAGPNYALPDGLQVYTAGWGITSQHSGFSNELRHVDVRIINHDLCTSRYADLATQEHFETVPPVGPGHLCTGLLDIGGQDACNGDDGGPVIHKPDVLVGLTGWAISCGDAYYPRKNTRVPSYSDWIVQNTQ</sequence>
<dbReference type="PANTHER" id="PTHR24276">
    <property type="entry name" value="POLYSERASE-RELATED"/>
    <property type="match status" value="1"/>
</dbReference>
<dbReference type="InterPro" id="IPR001254">
    <property type="entry name" value="Trypsin_dom"/>
</dbReference>
<evidence type="ECO:0000256" key="2">
    <source>
        <dbReference type="ARBA" id="ARBA00022670"/>
    </source>
</evidence>